<sequence length="185" mass="20150">MLMAGKSTLEVLVKDTNNEFIFLVLAVLFGSYCMIGGLRTTFYISYINTALTFISLSVYVLYSVYYPPEEKKAHTSFEAFYNAAVCVEGPDGNSGNSLATFQSKSGIVLGVVLLFMATSISVTDQANWQSLIAAKPSKSVVGFFLAAYFWFLVETVLAITTTMTYLSLSMANSTHVLSAIEIDNG</sequence>
<accession>A0A9D4DT73</accession>
<dbReference type="Gene3D" id="1.20.1730.10">
    <property type="entry name" value="Sodium/glucose cotransporter"/>
    <property type="match status" value="1"/>
</dbReference>
<comment type="caution">
    <text evidence="3">The sequence shown here is derived from an EMBL/GenBank/DDBJ whole genome shotgun (WGS) entry which is preliminary data.</text>
</comment>
<feature type="transmembrane region" description="Helical" evidence="2">
    <location>
        <begin position="107"/>
        <end position="128"/>
    </location>
</feature>
<dbReference type="PANTHER" id="PTHR46154:SF4">
    <property type="entry name" value="UREA ACTIVE TRANSPORTER"/>
    <property type="match status" value="1"/>
</dbReference>
<evidence type="ECO:0000256" key="2">
    <source>
        <dbReference type="SAM" id="Phobius"/>
    </source>
</evidence>
<dbReference type="InterPro" id="IPR038377">
    <property type="entry name" value="Na/Glc_symporter_sf"/>
</dbReference>
<keyword evidence="1" id="KW-0813">Transport</keyword>
<keyword evidence="4" id="KW-1185">Reference proteome</keyword>
<keyword evidence="2" id="KW-0472">Membrane</keyword>
<evidence type="ECO:0000256" key="1">
    <source>
        <dbReference type="ARBA" id="ARBA00022448"/>
    </source>
</evidence>
<feature type="transmembrane region" description="Helical" evidence="2">
    <location>
        <begin position="20"/>
        <end position="38"/>
    </location>
</feature>
<dbReference type="Proteomes" id="UP000828390">
    <property type="component" value="Unassembled WGS sequence"/>
</dbReference>
<dbReference type="InterPro" id="IPR031155">
    <property type="entry name" value="DUR"/>
</dbReference>
<dbReference type="AlphaFoldDB" id="A0A9D4DT73"/>
<evidence type="ECO:0000313" key="4">
    <source>
        <dbReference type="Proteomes" id="UP000828390"/>
    </source>
</evidence>
<keyword evidence="2" id="KW-0812">Transmembrane</keyword>
<dbReference type="PANTHER" id="PTHR46154">
    <property type="match status" value="1"/>
</dbReference>
<feature type="transmembrane region" description="Helical" evidence="2">
    <location>
        <begin position="45"/>
        <end position="65"/>
    </location>
</feature>
<feature type="transmembrane region" description="Helical" evidence="2">
    <location>
        <begin position="140"/>
        <end position="168"/>
    </location>
</feature>
<evidence type="ECO:0000313" key="3">
    <source>
        <dbReference type="EMBL" id="KAH3755189.1"/>
    </source>
</evidence>
<protein>
    <submittedName>
        <fullName evidence="3">Uncharacterized protein</fullName>
    </submittedName>
</protein>
<dbReference type="GO" id="GO:0005886">
    <property type="term" value="C:plasma membrane"/>
    <property type="evidence" value="ECO:0007669"/>
    <property type="project" value="TreeGrafter"/>
</dbReference>
<proteinExistence type="predicted"/>
<dbReference type="GO" id="GO:0015204">
    <property type="term" value="F:urea transmembrane transporter activity"/>
    <property type="evidence" value="ECO:0007669"/>
    <property type="project" value="InterPro"/>
</dbReference>
<organism evidence="3 4">
    <name type="scientific">Dreissena polymorpha</name>
    <name type="common">Zebra mussel</name>
    <name type="synonym">Mytilus polymorpha</name>
    <dbReference type="NCBI Taxonomy" id="45954"/>
    <lineage>
        <taxon>Eukaryota</taxon>
        <taxon>Metazoa</taxon>
        <taxon>Spiralia</taxon>
        <taxon>Lophotrochozoa</taxon>
        <taxon>Mollusca</taxon>
        <taxon>Bivalvia</taxon>
        <taxon>Autobranchia</taxon>
        <taxon>Heteroconchia</taxon>
        <taxon>Euheterodonta</taxon>
        <taxon>Imparidentia</taxon>
        <taxon>Neoheterodontei</taxon>
        <taxon>Myida</taxon>
        <taxon>Dreissenoidea</taxon>
        <taxon>Dreissenidae</taxon>
        <taxon>Dreissena</taxon>
    </lineage>
</organism>
<reference evidence="3" key="1">
    <citation type="journal article" date="2019" name="bioRxiv">
        <title>The Genome of the Zebra Mussel, Dreissena polymorpha: A Resource for Invasive Species Research.</title>
        <authorList>
            <person name="McCartney M.A."/>
            <person name="Auch B."/>
            <person name="Kono T."/>
            <person name="Mallez S."/>
            <person name="Zhang Y."/>
            <person name="Obille A."/>
            <person name="Becker A."/>
            <person name="Abrahante J.E."/>
            <person name="Garbe J."/>
            <person name="Badalamenti J.P."/>
            <person name="Herman A."/>
            <person name="Mangelson H."/>
            <person name="Liachko I."/>
            <person name="Sullivan S."/>
            <person name="Sone E.D."/>
            <person name="Koren S."/>
            <person name="Silverstein K.A.T."/>
            <person name="Beckman K.B."/>
            <person name="Gohl D.M."/>
        </authorList>
    </citation>
    <scope>NUCLEOTIDE SEQUENCE</scope>
    <source>
        <strain evidence="3">Duluth1</strain>
        <tissue evidence="3">Whole animal</tissue>
    </source>
</reference>
<name>A0A9D4DT73_DREPO</name>
<reference evidence="3" key="2">
    <citation type="submission" date="2020-11" db="EMBL/GenBank/DDBJ databases">
        <authorList>
            <person name="McCartney M.A."/>
            <person name="Auch B."/>
            <person name="Kono T."/>
            <person name="Mallez S."/>
            <person name="Becker A."/>
            <person name="Gohl D.M."/>
            <person name="Silverstein K.A.T."/>
            <person name="Koren S."/>
            <person name="Bechman K.B."/>
            <person name="Herman A."/>
            <person name="Abrahante J.E."/>
            <person name="Garbe J."/>
        </authorList>
    </citation>
    <scope>NUCLEOTIDE SEQUENCE</scope>
    <source>
        <strain evidence="3">Duluth1</strain>
        <tissue evidence="3">Whole animal</tissue>
    </source>
</reference>
<keyword evidence="2" id="KW-1133">Transmembrane helix</keyword>
<gene>
    <name evidence="3" type="ORF">DPMN_189878</name>
</gene>
<dbReference type="EMBL" id="JAIWYP010000010">
    <property type="protein sequence ID" value="KAH3755189.1"/>
    <property type="molecule type" value="Genomic_DNA"/>
</dbReference>